<evidence type="ECO:0000256" key="5">
    <source>
        <dbReference type="ARBA" id="ARBA00022969"/>
    </source>
</evidence>
<dbReference type="SUPFAM" id="SSF52091">
    <property type="entry name" value="SpoIIaa-like"/>
    <property type="match status" value="1"/>
</dbReference>
<dbReference type="PATRIC" id="fig|1505.7.peg.2812"/>
<keyword evidence="5" id="KW-0749">Sporulation</keyword>
<sequence>MINFSLDNKNLRVEFLSKELDHHIANEVREEIDYVIQDKQIKNIIFDFKNMNFMDSSGIGVVIGRYKKVSSEGGKVAVININSRVKKVFDLSGMAKIIEIHESYEDALSSFLGGVANE</sequence>
<dbReference type="InterPro" id="IPR003658">
    <property type="entry name" value="Anti-sigma_ant"/>
</dbReference>
<dbReference type="GO" id="GO:0043856">
    <property type="term" value="F:anti-sigma factor antagonist activity"/>
    <property type="evidence" value="ECO:0007669"/>
    <property type="project" value="InterPro"/>
</dbReference>
<evidence type="ECO:0000313" key="9">
    <source>
        <dbReference type="EMBL" id="CEO35277.1"/>
    </source>
</evidence>
<name>A0A0A1SKY9_PARSO</name>
<dbReference type="EMBL" id="CDNY01000026">
    <property type="protein sequence ID" value="CEO35277.1"/>
    <property type="molecule type" value="Genomic_DNA"/>
</dbReference>
<evidence type="ECO:0000313" key="12">
    <source>
        <dbReference type="Proteomes" id="UP000049127"/>
    </source>
</evidence>
<evidence type="ECO:0000313" key="11">
    <source>
        <dbReference type="Proteomes" id="UP000032811"/>
    </source>
</evidence>
<dbReference type="Proteomes" id="UP000049685">
    <property type="component" value="Unassembled WGS sequence"/>
</dbReference>
<dbReference type="Pfam" id="PF01740">
    <property type="entry name" value="STAS"/>
    <property type="match status" value="1"/>
</dbReference>
<evidence type="ECO:0000256" key="3">
    <source>
        <dbReference type="ARBA" id="ARBA00020784"/>
    </source>
</evidence>
<dbReference type="InterPro" id="IPR002645">
    <property type="entry name" value="STAS_dom"/>
</dbReference>
<evidence type="ECO:0000259" key="7">
    <source>
        <dbReference type="PROSITE" id="PS50801"/>
    </source>
</evidence>
<gene>
    <name evidence="10" type="primary">spoIIAA</name>
    <name evidence="8" type="ORF">ATCC9714_28731</name>
    <name evidence="10" type="ORF">R28058_28661</name>
    <name evidence="9" type="ORF">UMC4404_26051</name>
</gene>
<feature type="domain" description="STAS" evidence="7">
    <location>
        <begin position="16"/>
        <end position="111"/>
    </location>
</feature>
<dbReference type="PANTHER" id="PTHR33495:SF2">
    <property type="entry name" value="ANTI-SIGMA FACTOR ANTAGONIST TM_1081-RELATED"/>
    <property type="match status" value="1"/>
</dbReference>
<evidence type="ECO:0000256" key="4">
    <source>
        <dbReference type="ARBA" id="ARBA00022553"/>
    </source>
</evidence>
<evidence type="ECO:0000256" key="1">
    <source>
        <dbReference type="ARBA" id="ARBA00001976"/>
    </source>
</evidence>
<dbReference type="GO" id="GO:0045152">
    <property type="term" value="F:antisigma factor binding"/>
    <property type="evidence" value="ECO:0007669"/>
    <property type="project" value="InterPro"/>
</dbReference>
<dbReference type="Proteomes" id="UP000049127">
    <property type="component" value="Unassembled WGS sequence"/>
</dbReference>
<dbReference type="eggNOG" id="COG1366">
    <property type="taxonomic scope" value="Bacteria"/>
</dbReference>
<dbReference type="EMBL" id="LN679998">
    <property type="protein sequence ID" value="CEJ74985.1"/>
    <property type="molecule type" value="Genomic_DNA"/>
</dbReference>
<dbReference type="OrthoDB" id="9796601at2"/>
<dbReference type="PROSITE" id="PS50801">
    <property type="entry name" value="STAS"/>
    <property type="match status" value="1"/>
</dbReference>
<evidence type="ECO:0000256" key="6">
    <source>
        <dbReference type="RuleBase" id="RU003749"/>
    </source>
</evidence>
<evidence type="ECO:0000313" key="8">
    <source>
        <dbReference type="EMBL" id="CEJ74985.1"/>
    </source>
</evidence>
<dbReference type="GeneID" id="97538697"/>
<dbReference type="GO" id="GO:0030435">
    <property type="term" value="P:sporulation resulting in formation of a cellular spore"/>
    <property type="evidence" value="ECO:0007669"/>
    <property type="project" value="UniProtKB-KW"/>
</dbReference>
<dbReference type="NCBIfam" id="TIGR02886">
    <property type="entry name" value="spore_II_AA"/>
    <property type="match status" value="1"/>
</dbReference>
<evidence type="ECO:0000313" key="10">
    <source>
        <dbReference type="EMBL" id="CEQ05149.1"/>
    </source>
</evidence>
<proteinExistence type="inferred from homology"/>
<comment type="function">
    <text evidence="1">In the phosphorylated form it could act as an anti-anti-sigma factor that counteracts SpoIIAB and thus releases sigma f from inhibition.</text>
</comment>
<dbReference type="Proteomes" id="UP000032811">
    <property type="component" value="Chromosome 1"/>
</dbReference>
<evidence type="ECO:0000313" key="13">
    <source>
        <dbReference type="Proteomes" id="UP000049685"/>
    </source>
</evidence>
<dbReference type="PANTHER" id="PTHR33495">
    <property type="entry name" value="ANTI-SIGMA FACTOR ANTAGONIST TM_1081-RELATED-RELATED"/>
    <property type="match status" value="1"/>
</dbReference>
<reference evidence="9" key="2">
    <citation type="submission" date="2015-01" db="EMBL/GenBank/DDBJ databases">
        <authorList>
            <person name="Aslett M.A."/>
            <person name="De Silva N."/>
        </authorList>
    </citation>
    <scope>NUCLEOTIDE SEQUENCE</scope>
    <source>
        <strain evidence="8 11">ATCC9714</strain>
        <strain evidence="9">UMC4404</strain>
    </source>
</reference>
<dbReference type="AlphaFoldDB" id="A0A0A1SKY9"/>
<comment type="similarity">
    <text evidence="2 6">Belongs to the anti-sigma-factor antagonist family.</text>
</comment>
<organism evidence="10 12">
    <name type="scientific">Paraclostridium sordellii</name>
    <name type="common">Clostridium sordellii</name>
    <dbReference type="NCBI Taxonomy" id="1505"/>
    <lineage>
        <taxon>Bacteria</taxon>
        <taxon>Bacillati</taxon>
        <taxon>Bacillota</taxon>
        <taxon>Clostridia</taxon>
        <taxon>Peptostreptococcales</taxon>
        <taxon>Peptostreptococcaceae</taxon>
        <taxon>Paraclostridium</taxon>
    </lineage>
</organism>
<reference evidence="12 13" key="1">
    <citation type="submission" date="2015-01" db="EMBL/GenBank/DDBJ databases">
        <authorList>
            <person name="Aslett A.Martin."/>
            <person name="De Silva Nishadi"/>
        </authorList>
    </citation>
    <scope>NUCLEOTIDE SEQUENCE [LARGE SCALE GENOMIC DNA]</scope>
    <source>
        <strain evidence="10 12">R28058</strain>
        <strain evidence="13">UMC4404</strain>
    </source>
</reference>
<dbReference type="InterPro" id="IPR036513">
    <property type="entry name" value="STAS_dom_sf"/>
</dbReference>
<dbReference type="EMBL" id="CEKZ01000023">
    <property type="protein sequence ID" value="CEQ05149.1"/>
    <property type="molecule type" value="Genomic_DNA"/>
</dbReference>
<keyword evidence="11" id="KW-1185">Reference proteome</keyword>
<dbReference type="InterPro" id="IPR014237">
    <property type="entry name" value="Anti-sigma_F_ant"/>
</dbReference>
<accession>A0A0A1SKY9</accession>
<keyword evidence="4" id="KW-0597">Phosphoprotein</keyword>
<protein>
    <recommendedName>
        <fullName evidence="3 6">Anti-sigma F factor antagonist</fullName>
    </recommendedName>
    <alternativeName>
        <fullName evidence="6">Stage II sporulation protein</fullName>
    </alternativeName>
</protein>
<evidence type="ECO:0000256" key="2">
    <source>
        <dbReference type="ARBA" id="ARBA00009013"/>
    </source>
</evidence>
<dbReference type="CDD" id="cd07043">
    <property type="entry name" value="STAS_anti-anti-sigma_factors"/>
    <property type="match status" value="1"/>
</dbReference>
<dbReference type="RefSeq" id="WP_021122442.1">
    <property type="nucleotide sequence ID" value="NZ_BDJI01000002.1"/>
</dbReference>
<dbReference type="Gene3D" id="3.30.750.24">
    <property type="entry name" value="STAS domain"/>
    <property type="match status" value="1"/>
</dbReference>
<dbReference type="NCBIfam" id="TIGR00377">
    <property type="entry name" value="ant_ant_sig"/>
    <property type="match status" value="1"/>
</dbReference>